<keyword evidence="1" id="KW-0812">Transmembrane</keyword>
<feature type="domain" description="EamA" evidence="2">
    <location>
        <begin position="8"/>
        <end position="139"/>
    </location>
</feature>
<dbReference type="Pfam" id="PF00892">
    <property type="entry name" value="EamA"/>
    <property type="match status" value="2"/>
</dbReference>
<feature type="transmembrane region" description="Helical" evidence="1">
    <location>
        <begin position="151"/>
        <end position="172"/>
    </location>
</feature>
<keyword evidence="1" id="KW-1133">Transmembrane helix</keyword>
<dbReference type="PANTHER" id="PTHR22911">
    <property type="entry name" value="ACYL-MALONYL CONDENSING ENZYME-RELATED"/>
    <property type="match status" value="1"/>
</dbReference>
<proteinExistence type="predicted"/>
<keyword evidence="4" id="KW-1185">Reference proteome</keyword>
<dbReference type="PANTHER" id="PTHR22911:SF102">
    <property type="entry name" value="MEMBRANE PROTEIN"/>
    <property type="match status" value="1"/>
</dbReference>
<dbReference type="Proteomes" id="UP000832011">
    <property type="component" value="Chromosome"/>
</dbReference>
<feature type="transmembrane region" description="Helical" evidence="1">
    <location>
        <begin position="68"/>
        <end position="88"/>
    </location>
</feature>
<feature type="transmembrane region" description="Helical" evidence="1">
    <location>
        <begin position="12"/>
        <end position="31"/>
    </location>
</feature>
<organism evidence="3 4">
    <name type="scientific">Vitreoscilla massiliensis</name>
    <dbReference type="NCBI Taxonomy" id="1689272"/>
    <lineage>
        <taxon>Bacteria</taxon>
        <taxon>Pseudomonadati</taxon>
        <taxon>Pseudomonadota</taxon>
        <taxon>Betaproteobacteria</taxon>
        <taxon>Neisseriales</taxon>
        <taxon>Neisseriaceae</taxon>
        <taxon>Vitreoscilla</taxon>
    </lineage>
</organism>
<feature type="transmembrane region" description="Helical" evidence="1">
    <location>
        <begin position="37"/>
        <end position="56"/>
    </location>
</feature>
<dbReference type="InterPro" id="IPR000620">
    <property type="entry name" value="EamA_dom"/>
</dbReference>
<feature type="transmembrane region" description="Helical" evidence="1">
    <location>
        <begin position="125"/>
        <end position="145"/>
    </location>
</feature>
<feature type="transmembrane region" description="Helical" evidence="1">
    <location>
        <begin position="211"/>
        <end position="233"/>
    </location>
</feature>
<accession>A0ABY4EBI3</accession>
<dbReference type="RefSeq" id="WP_082625490.1">
    <property type="nucleotide sequence ID" value="NZ_CABKVG010000005.1"/>
</dbReference>
<feature type="transmembrane region" description="Helical" evidence="1">
    <location>
        <begin position="267"/>
        <end position="289"/>
    </location>
</feature>
<feature type="transmembrane region" description="Helical" evidence="1">
    <location>
        <begin position="184"/>
        <end position="205"/>
    </location>
</feature>
<dbReference type="Gene3D" id="1.10.3730.20">
    <property type="match status" value="1"/>
</dbReference>
<evidence type="ECO:0000256" key="1">
    <source>
        <dbReference type="SAM" id="Phobius"/>
    </source>
</evidence>
<name>A0ABY4EBI3_9NEIS</name>
<protein>
    <submittedName>
        <fullName evidence="3">DMT family transporter</fullName>
    </submittedName>
</protein>
<feature type="domain" description="EamA" evidence="2">
    <location>
        <begin position="154"/>
        <end position="284"/>
    </location>
</feature>
<gene>
    <name evidence="3" type="ORF">LVJ82_07285</name>
</gene>
<evidence type="ECO:0000259" key="2">
    <source>
        <dbReference type="Pfam" id="PF00892"/>
    </source>
</evidence>
<dbReference type="SUPFAM" id="SSF103481">
    <property type="entry name" value="Multidrug resistance efflux transporter EmrE"/>
    <property type="match status" value="2"/>
</dbReference>
<evidence type="ECO:0000313" key="3">
    <source>
        <dbReference type="EMBL" id="UOO90762.1"/>
    </source>
</evidence>
<evidence type="ECO:0000313" key="4">
    <source>
        <dbReference type="Proteomes" id="UP000832011"/>
    </source>
</evidence>
<dbReference type="InterPro" id="IPR037185">
    <property type="entry name" value="EmrE-like"/>
</dbReference>
<dbReference type="EMBL" id="CP091511">
    <property type="protein sequence ID" value="UOO90762.1"/>
    <property type="molecule type" value="Genomic_DNA"/>
</dbReference>
<reference evidence="3 4" key="1">
    <citation type="journal article" date="2022" name="Res Sq">
        <title>Evolution of multicellular longitudinally dividing oral cavity symbionts (Neisseriaceae).</title>
        <authorList>
            <person name="Nyongesa S."/>
            <person name="Weber P."/>
            <person name="Bernet E."/>
            <person name="Pullido F."/>
            <person name="Nieckarz M."/>
            <person name="Delaby M."/>
            <person name="Nieves C."/>
            <person name="Viehboeck T."/>
            <person name="Krause N."/>
            <person name="Rivera-Millot A."/>
            <person name="Nakamura A."/>
            <person name="Vischer N."/>
            <person name="VanNieuwenhze M."/>
            <person name="Brun Y."/>
            <person name="Cava F."/>
            <person name="Bulgheresi S."/>
            <person name="Veyrier F."/>
        </authorList>
    </citation>
    <scope>NUCLEOTIDE SEQUENCE [LARGE SCALE GENOMIC DNA]</scope>
    <source>
        <strain evidence="3 4">SN4</strain>
    </source>
</reference>
<feature type="transmembrane region" description="Helical" evidence="1">
    <location>
        <begin position="240"/>
        <end position="261"/>
    </location>
</feature>
<keyword evidence="1" id="KW-0472">Membrane</keyword>
<sequence length="302" mass="32926">MMNQQQVGVAQMTTAMTLSGGVGLWATWAALPSFSVVFWRCLFGFVALLGFMLFTGRIHKGWLTRAQLLWSVAAGTTLVLNWVCFFQSFHYVSIGVATIVYQTQPLLVVVGGMAFFQERMGLNRWLWLGLGLIGMVMLVLARGGVSLSGDHYVLGIALSLAAATFYAAGTLIAKRMPKTPATSVTLMQVLVGMAIMLPFGALSNVPQTSVQWLSVIMLGVVNTAVMMSLVYAAISRLPTYLFAALSFVYPLVAVLLDWWVFNHVLNMWQILAAGLILLSVAGMNLNWAFPLKSKRPETTTGC</sequence>
<feature type="transmembrane region" description="Helical" evidence="1">
    <location>
        <begin position="94"/>
        <end position="116"/>
    </location>
</feature>